<feature type="region of interest" description="Disordered" evidence="1">
    <location>
        <begin position="287"/>
        <end position="406"/>
    </location>
</feature>
<dbReference type="EnsemblPlants" id="OB05G25150.1">
    <property type="protein sequence ID" value="OB05G25150.1"/>
    <property type="gene ID" value="OB05G25150"/>
</dbReference>
<reference evidence="2" key="2">
    <citation type="submission" date="2013-04" db="UniProtKB">
        <authorList>
            <consortium name="EnsemblPlants"/>
        </authorList>
    </citation>
    <scope>IDENTIFICATION</scope>
</reference>
<evidence type="ECO:0000256" key="1">
    <source>
        <dbReference type="SAM" id="MobiDB-lite"/>
    </source>
</evidence>
<dbReference type="HOGENOM" id="CLU_678585_0_0_1"/>
<sequence>MHICHSNTIIFTSMPHITIFSFHILSLVDQRLISYLANMVKSPTKQTCRCVSPSWRLGLHVLPTEPPLHTNHPHPFASPLLLSSSKPSLQRSHATHSSPRFCSCTPIIALTCSGVVARELRTLLNSLSLSLARALALLLPFPGPRRRRRDKLVTVSGNGEPAGAVLRDPQHLQGHAAQGNQGGVQDAGAAMAPRQAPAVVQERGRGPLQGHHRGLRGDPDRYSFLFSLPLSLCMGVQEAGVQLHGPRRGRRLRAARLRRVLELRGAQGAGAGTQGGVHPRGALHRVQEGGEVHPRRRHQDRADFQEGGDEDDQGEARVEEGDEGDVRGHGRRAAGLPAGRRRVHHLREEAQGVQEERQRPGAQGRGAAGERAHRLVLLLPPHRRREDELLLPRRGHLPGLREGRRG</sequence>
<feature type="compositionally biased region" description="Basic and acidic residues" evidence="1">
    <location>
        <begin position="346"/>
        <end position="359"/>
    </location>
</feature>
<keyword evidence="3" id="KW-1185">Reference proteome</keyword>
<evidence type="ECO:0000313" key="2">
    <source>
        <dbReference type="EnsemblPlants" id="OB05G25150.1"/>
    </source>
</evidence>
<name>J3M7E1_ORYBR</name>
<protein>
    <submittedName>
        <fullName evidence="2">Uncharacterized protein</fullName>
    </submittedName>
</protein>
<dbReference type="AlphaFoldDB" id="J3M7E1"/>
<accession>J3M7E1</accession>
<reference evidence="2" key="1">
    <citation type="journal article" date="2013" name="Nat. Commun.">
        <title>Whole-genome sequencing of Oryza brachyantha reveals mechanisms underlying Oryza genome evolution.</title>
        <authorList>
            <person name="Chen J."/>
            <person name="Huang Q."/>
            <person name="Gao D."/>
            <person name="Wang J."/>
            <person name="Lang Y."/>
            <person name="Liu T."/>
            <person name="Li B."/>
            <person name="Bai Z."/>
            <person name="Luis Goicoechea J."/>
            <person name="Liang C."/>
            <person name="Chen C."/>
            <person name="Zhang W."/>
            <person name="Sun S."/>
            <person name="Liao Y."/>
            <person name="Zhang X."/>
            <person name="Yang L."/>
            <person name="Song C."/>
            <person name="Wang M."/>
            <person name="Shi J."/>
            <person name="Liu G."/>
            <person name="Liu J."/>
            <person name="Zhou H."/>
            <person name="Zhou W."/>
            <person name="Yu Q."/>
            <person name="An N."/>
            <person name="Chen Y."/>
            <person name="Cai Q."/>
            <person name="Wang B."/>
            <person name="Liu B."/>
            <person name="Min J."/>
            <person name="Huang Y."/>
            <person name="Wu H."/>
            <person name="Li Z."/>
            <person name="Zhang Y."/>
            <person name="Yin Y."/>
            <person name="Song W."/>
            <person name="Jiang J."/>
            <person name="Jackson S.A."/>
            <person name="Wing R.A."/>
            <person name="Wang J."/>
            <person name="Chen M."/>
        </authorList>
    </citation>
    <scope>NUCLEOTIDE SEQUENCE [LARGE SCALE GENOMIC DNA]</scope>
    <source>
        <strain evidence="2">cv. IRGC 101232</strain>
    </source>
</reference>
<feature type="compositionally biased region" description="Basic and acidic residues" evidence="1">
    <location>
        <begin position="314"/>
        <end position="328"/>
    </location>
</feature>
<proteinExistence type="predicted"/>
<dbReference type="Gramene" id="OB05G25150.1">
    <property type="protein sequence ID" value="OB05G25150.1"/>
    <property type="gene ID" value="OB05G25150"/>
</dbReference>
<evidence type="ECO:0000313" key="3">
    <source>
        <dbReference type="Proteomes" id="UP000006038"/>
    </source>
</evidence>
<dbReference type="Proteomes" id="UP000006038">
    <property type="component" value="Chromosome 5"/>
</dbReference>
<organism evidence="2">
    <name type="scientific">Oryza brachyantha</name>
    <name type="common">malo sina</name>
    <dbReference type="NCBI Taxonomy" id="4533"/>
    <lineage>
        <taxon>Eukaryota</taxon>
        <taxon>Viridiplantae</taxon>
        <taxon>Streptophyta</taxon>
        <taxon>Embryophyta</taxon>
        <taxon>Tracheophyta</taxon>
        <taxon>Spermatophyta</taxon>
        <taxon>Magnoliopsida</taxon>
        <taxon>Liliopsida</taxon>
        <taxon>Poales</taxon>
        <taxon>Poaceae</taxon>
        <taxon>BOP clade</taxon>
        <taxon>Oryzoideae</taxon>
        <taxon>Oryzeae</taxon>
        <taxon>Oryzinae</taxon>
        <taxon>Oryza</taxon>
    </lineage>
</organism>